<dbReference type="InterPro" id="IPR003439">
    <property type="entry name" value="ABC_transporter-like_ATP-bd"/>
</dbReference>
<evidence type="ECO:0000256" key="5">
    <source>
        <dbReference type="ARBA" id="ARBA00022741"/>
    </source>
</evidence>
<keyword evidence="8" id="KW-0472">Membrane</keyword>
<dbReference type="GO" id="GO:0043190">
    <property type="term" value="C:ATP-binding cassette (ABC) transporter complex"/>
    <property type="evidence" value="ECO:0007669"/>
    <property type="project" value="TreeGrafter"/>
</dbReference>
<organism evidence="11 12">
    <name type="scientific">Methermicoccus shengliensis</name>
    <dbReference type="NCBI Taxonomy" id="660064"/>
    <lineage>
        <taxon>Archaea</taxon>
        <taxon>Methanobacteriati</taxon>
        <taxon>Methanobacteriota</taxon>
        <taxon>Stenosarchaea group</taxon>
        <taxon>Methanomicrobia</taxon>
        <taxon>Methanosarcinales</taxon>
        <taxon>Methermicoccaceae</taxon>
        <taxon>Methermicoccus</taxon>
    </lineage>
</organism>
<keyword evidence="3" id="KW-0813">Transport</keyword>
<comment type="function">
    <text evidence="9">Probably part of an ABC transporter complex. Responsible for energy coupling to the transport system.</text>
</comment>
<evidence type="ECO:0000313" key="12">
    <source>
        <dbReference type="Proteomes" id="UP000600363"/>
    </source>
</evidence>
<evidence type="ECO:0000256" key="2">
    <source>
        <dbReference type="ARBA" id="ARBA00005417"/>
    </source>
</evidence>
<evidence type="ECO:0000256" key="4">
    <source>
        <dbReference type="ARBA" id="ARBA00022475"/>
    </source>
</evidence>
<evidence type="ECO:0000256" key="3">
    <source>
        <dbReference type="ARBA" id="ARBA00022448"/>
    </source>
</evidence>
<evidence type="ECO:0000256" key="7">
    <source>
        <dbReference type="ARBA" id="ARBA00022967"/>
    </source>
</evidence>
<comment type="similarity">
    <text evidence="2">Belongs to the ABC transporter superfamily.</text>
</comment>
<evidence type="ECO:0000259" key="10">
    <source>
        <dbReference type="PROSITE" id="PS50893"/>
    </source>
</evidence>
<feature type="domain" description="ABC transporter" evidence="10">
    <location>
        <begin position="13"/>
        <end position="245"/>
    </location>
</feature>
<gene>
    <name evidence="11" type="ORF">HA299_03165</name>
</gene>
<dbReference type="InterPro" id="IPR015856">
    <property type="entry name" value="ABC_transpr_CbiO/EcfA_su"/>
</dbReference>
<dbReference type="FunFam" id="3.40.50.300:FF:000224">
    <property type="entry name" value="Energy-coupling factor transporter ATP-binding protein EcfA"/>
    <property type="match status" value="1"/>
</dbReference>
<dbReference type="PANTHER" id="PTHR43553:SF24">
    <property type="entry name" value="ENERGY-COUPLING FACTOR TRANSPORTER ATP-BINDING PROTEIN ECFA1"/>
    <property type="match status" value="1"/>
</dbReference>
<keyword evidence="5" id="KW-0547">Nucleotide-binding</keyword>
<comment type="caution">
    <text evidence="11">The sequence shown here is derived from an EMBL/GenBank/DDBJ whole genome shotgun (WGS) entry which is preliminary data.</text>
</comment>
<evidence type="ECO:0000256" key="6">
    <source>
        <dbReference type="ARBA" id="ARBA00022840"/>
    </source>
</evidence>
<keyword evidence="6 11" id="KW-0067">ATP-binding</keyword>
<evidence type="ECO:0000256" key="9">
    <source>
        <dbReference type="ARBA" id="ARBA00025157"/>
    </source>
</evidence>
<dbReference type="SMART" id="SM00382">
    <property type="entry name" value="AAA"/>
    <property type="match status" value="1"/>
</dbReference>
<dbReference type="InterPro" id="IPR017871">
    <property type="entry name" value="ABC_transporter-like_CS"/>
</dbReference>
<dbReference type="InterPro" id="IPR050095">
    <property type="entry name" value="ECF_ABC_transporter_ATP-bd"/>
</dbReference>
<dbReference type="EMBL" id="DUIH01000011">
    <property type="protein sequence ID" value="HIH69608.1"/>
    <property type="molecule type" value="Genomic_DNA"/>
</dbReference>
<dbReference type="GO" id="GO:0042626">
    <property type="term" value="F:ATPase-coupled transmembrane transporter activity"/>
    <property type="evidence" value="ECO:0007669"/>
    <property type="project" value="TreeGrafter"/>
</dbReference>
<dbReference type="Proteomes" id="UP000600363">
    <property type="component" value="Unassembled WGS sequence"/>
</dbReference>
<proteinExistence type="inferred from homology"/>
<comment type="subcellular location">
    <subcellularLocation>
        <location evidence="1">Cell membrane</location>
        <topology evidence="1">Peripheral membrane protein</topology>
    </subcellularLocation>
</comment>
<dbReference type="PANTHER" id="PTHR43553">
    <property type="entry name" value="HEAVY METAL TRANSPORTER"/>
    <property type="match status" value="1"/>
</dbReference>
<sequence>MSLDGGGEDDVALMLDDVWYRYPGEDRYALAGVSLSVRRGEAVALIGPNGAGKSTLLLHLNGILRPERGRVHVLGRHVDDDVRWARSKVGLVFQNPDDQLFCPTVEEDVAFGPLNMGLPREEVRRRVVGALEMVGLVGREFQKRHPHHLSQGERQRAAIAGVLAMQPEVLALDEPTSNLDPSAREGLMELLCELPQTKVIATHDMEFAAETCERAVLLAGGRVVSSGGTHKVLSDVQLLRSHGLKEPLLVRLFSEAGMKPPLRLEEAIELLKRMSGR</sequence>
<name>A0A832RWN6_9EURY</name>
<dbReference type="AlphaFoldDB" id="A0A832RWN6"/>
<keyword evidence="7" id="KW-1278">Translocase</keyword>
<dbReference type="InterPro" id="IPR003593">
    <property type="entry name" value="AAA+_ATPase"/>
</dbReference>
<dbReference type="GO" id="GO:0016887">
    <property type="term" value="F:ATP hydrolysis activity"/>
    <property type="evidence" value="ECO:0007669"/>
    <property type="project" value="InterPro"/>
</dbReference>
<dbReference type="RefSeq" id="WP_052353333.1">
    <property type="nucleotide sequence ID" value="NZ_DUIH01000011.1"/>
</dbReference>
<dbReference type="Pfam" id="PF00005">
    <property type="entry name" value="ABC_tran"/>
    <property type="match status" value="1"/>
</dbReference>
<evidence type="ECO:0000313" key="11">
    <source>
        <dbReference type="EMBL" id="HIH69608.1"/>
    </source>
</evidence>
<keyword evidence="4" id="KW-1003">Cell membrane</keyword>
<dbReference type="InterPro" id="IPR027417">
    <property type="entry name" value="P-loop_NTPase"/>
</dbReference>
<dbReference type="Gene3D" id="3.40.50.300">
    <property type="entry name" value="P-loop containing nucleotide triphosphate hydrolases"/>
    <property type="match status" value="1"/>
</dbReference>
<reference evidence="11" key="1">
    <citation type="journal article" date="2020" name="bioRxiv">
        <title>A rank-normalized archaeal taxonomy based on genome phylogeny resolves widespread incomplete and uneven classifications.</title>
        <authorList>
            <person name="Rinke C."/>
            <person name="Chuvochina M."/>
            <person name="Mussig A.J."/>
            <person name="Chaumeil P.-A."/>
            <person name="Waite D.W."/>
            <person name="Whitman W.B."/>
            <person name="Parks D.H."/>
            <person name="Hugenholtz P."/>
        </authorList>
    </citation>
    <scope>NUCLEOTIDE SEQUENCE</scope>
    <source>
        <strain evidence="11">UBA12518</strain>
    </source>
</reference>
<dbReference type="SUPFAM" id="SSF52540">
    <property type="entry name" value="P-loop containing nucleoside triphosphate hydrolases"/>
    <property type="match status" value="1"/>
</dbReference>
<accession>A0A832RWN6</accession>
<evidence type="ECO:0000256" key="1">
    <source>
        <dbReference type="ARBA" id="ARBA00004202"/>
    </source>
</evidence>
<dbReference type="CDD" id="cd03225">
    <property type="entry name" value="ABC_cobalt_CbiO_domain1"/>
    <property type="match status" value="1"/>
</dbReference>
<dbReference type="PROSITE" id="PS50893">
    <property type="entry name" value="ABC_TRANSPORTER_2"/>
    <property type="match status" value="1"/>
</dbReference>
<dbReference type="GO" id="GO:0005524">
    <property type="term" value="F:ATP binding"/>
    <property type="evidence" value="ECO:0007669"/>
    <property type="project" value="UniProtKB-KW"/>
</dbReference>
<evidence type="ECO:0000256" key="8">
    <source>
        <dbReference type="ARBA" id="ARBA00023136"/>
    </source>
</evidence>
<dbReference type="PROSITE" id="PS00211">
    <property type="entry name" value="ABC_TRANSPORTER_1"/>
    <property type="match status" value="1"/>
</dbReference>
<protein>
    <submittedName>
        <fullName evidence="11">ABC transporter ATP-binding protein</fullName>
    </submittedName>
</protein>